<dbReference type="Proteomes" id="UP000004407">
    <property type="component" value="Unassembled WGS sequence"/>
</dbReference>
<comment type="caution">
    <text evidence="1">The sequence shown here is derived from an EMBL/GenBank/DDBJ whole genome shotgun (WGS) entry which is preliminary data.</text>
</comment>
<gene>
    <name evidence="1" type="ORF">HMPREF0673_01755</name>
</gene>
<organism evidence="1 2">
    <name type="scientific">Leyella stercorea DSM 18206</name>
    <dbReference type="NCBI Taxonomy" id="1002367"/>
    <lineage>
        <taxon>Bacteria</taxon>
        <taxon>Pseudomonadati</taxon>
        <taxon>Bacteroidota</taxon>
        <taxon>Bacteroidia</taxon>
        <taxon>Bacteroidales</taxon>
        <taxon>Prevotellaceae</taxon>
        <taxon>Leyella</taxon>
    </lineage>
</organism>
<reference evidence="1 2" key="1">
    <citation type="submission" date="2011-08" db="EMBL/GenBank/DDBJ databases">
        <authorList>
            <person name="Weinstock G."/>
            <person name="Sodergren E."/>
            <person name="Clifton S."/>
            <person name="Fulton L."/>
            <person name="Fulton B."/>
            <person name="Courtney L."/>
            <person name="Fronick C."/>
            <person name="Harrison M."/>
            <person name="Strong C."/>
            <person name="Farmer C."/>
            <person name="Delahaunty K."/>
            <person name="Markovic C."/>
            <person name="Hall O."/>
            <person name="Minx P."/>
            <person name="Tomlinson C."/>
            <person name="Mitreva M."/>
            <person name="Hou S."/>
            <person name="Chen J."/>
            <person name="Wollam A."/>
            <person name="Pepin K.H."/>
            <person name="Johnson M."/>
            <person name="Bhonagiri V."/>
            <person name="Zhang X."/>
            <person name="Suruliraj S."/>
            <person name="Warren W."/>
            <person name="Chinwalla A."/>
            <person name="Mardis E.R."/>
            <person name="Wilson R.K."/>
        </authorList>
    </citation>
    <scope>NUCLEOTIDE SEQUENCE [LARGE SCALE GENOMIC DNA]</scope>
    <source>
        <strain evidence="1 2">DSM 18206</strain>
    </source>
</reference>
<dbReference type="AlphaFoldDB" id="G6AYP5"/>
<protein>
    <submittedName>
        <fullName evidence="1">Uncharacterized protein</fullName>
    </submittedName>
</protein>
<dbReference type="EMBL" id="AFZZ01000157">
    <property type="protein sequence ID" value="EHJ39049.1"/>
    <property type="molecule type" value="Genomic_DNA"/>
</dbReference>
<evidence type="ECO:0000313" key="2">
    <source>
        <dbReference type="Proteomes" id="UP000004407"/>
    </source>
</evidence>
<dbReference type="HOGENOM" id="CLU_3220307_0_0_10"/>
<sequence>MQNIGCWRLGSPTSDILHPTLLYIHTYYHIHQDIASPNVAIGEI</sequence>
<accession>G6AYP5</accession>
<proteinExistence type="predicted"/>
<evidence type="ECO:0000313" key="1">
    <source>
        <dbReference type="EMBL" id="EHJ39049.1"/>
    </source>
</evidence>
<name>G6AYP5_9BACT</name>